<keyword evidence="1" id="KW-0812">Transmembrane</keyword>
<dbReference type="Proteomes" id="UP000033647">
    <property type="component" value="Unassembled WGS sequence"/>
</dbReference>
<sequence length="75" mass="8624">MPTTADMGYWDNWALCMGLTIVPFILIKAKAQWNHQNLGDPDWELDVLLCVQGFGAGEENWPDDWLEEFKVLNLV</sequence>
<proteinExistence type="predicted"/>
<protein>
    <submittedName>
        <fullName evidence="2">Uncharacterized protein</fullName>
    </submittedName>
</protein>
<evidence type="ECO:0000313" key="2">
    <source>
        <dbReference type="EMBL" id="KJY01053.1"/>
    </source>
</evidence>
<dbReference type="EMBL" id="LAFY01000296">
    <property type="protein sequence ID" value="KJY01053.1"/>
    <property type="molecule type" value="Genomic_DNA"/>
</dbReference>
<keyword evidence="3" id="KW-1185">Reference proteome</keyword>
<keyword evidence="1" id="KW-1133">Transmembrane helix</keyword>
<organism evidence="2 3">
    <name type="scientific">Zymoseptoria brevis</name>
    <dbReference type="NCBI Taxonomy" id="1047168"/>
    <lineage>
        <taxon>Eukaryota</taxon>
        <taxon>Fungi</taxon>
        <taxon>Dikarya</taxon>
        <taxon>Ascomycota</taxon>
        <taxon>Pezizomycotina</taxon>
        <taxon>Dothideomycetes</taxon>
        <taxon>Dothideomycetidae</taxon>
        <taxon>Mycosphaerellales</taxon>
        <taxon>Mycosphaerellaceae</taxon>
        <taxon>Zymoseptoria</taxon>
    </lineage>
</organism>
<evidence type="ECO:0000313" key="3">
    <source>
        <dbReference type="Proteomes" id="UP000033647"/>
    </source>
</evidence>
<reference evidence="2 3" key="1">
    <citation type="submission" date="2015-03" db="EMBL/GenBank/DDBJ databases">
        <title>RNA-seq based gene annotation and comparative genomics of four Zymoseptoria species reveal species-specific pathogenicity related genes and transposable element activity.</title>
        <authorList>
            <person name="Grandaubert J."/>
            <person name="Bhattacharyya A."/>
            <person name="Stukenbrock E.H."/>
        </authorList>
    </citation>
    <scope>NUCLEOTIDE SEQUENCE [LARGE SCALE GENOMIC DNA]</scope>
    <source>
        <strain evidence="2 3">Zb18110</strain>
    </source>
</reference>
<keyword evidence="1" id="KW-0472">Membrane</keyword>
<feature type="transmembrane region" description="Helical" evidence="1">
    <location>
        <begin position="12"/>
        <end position="29"/>
    </location>
</feature>
<gene>
    <name evidence="2" type="ORF">TI39_contig304g00007</name>
</gene>
<comment type="caution">
    <text evidence="2">The sequence shown here is derived from an EMBL/GenBank/DDBJ whole genome shotgun (WGS) entry which is preliminary data.</text>
</comment>
<evidence type="ECO:0000256" key="1">
    <source>
        <dbReference type="SAM" id="Phobius"/>
    </source>
</evidence>
<name>A0A0F4GVI5_9PEZI</name>
<dbReference type="AlphaFoldDB" id="A0A0F4GVI5"/>
<accession>A0A0F4GVI5</accession>